<keyword evidence="3" id="KW-0812">Transmembrane</keyword>
<feature type="region of interest" description="Disordered" evidence="2">
    <location>
        <begin position="146"/>
        <end position="204"/>
    </location>
</feature>
<dbReference type="InterPro" id="IPR029050">
    <property type="entry name" value="Immunoprotect_excell_Ig-like"/>
</dbReference>
<sequence length="343" mass="34843">MSQPPQNPWGQPPSDDGLGGQDPAGQQGSWQQDPAAGQGDFAQQPGQYDAAGQYGQAGGYGQPSANGYGQPSANGAGQPSFGQGTPAPGFGDPQNPSFSPAFGGAPQGGEPPKKGNGGKIALFVCIGCAVLALLLVLVGGGIFLFSNSGGDDPTDPPSTTTSEPETTDPTTEPETTDPTTEETTTEEPTTQAAGDGKGTKDQPYAIGETFTLDDGAGGTVDISFGEVNWDNTQAVLDSYSGNEKPAEGSVYVTVPVTVTYHGDSSIIGGLAMYPTFVDSDGNELPSSSALGPNSDGYIQELKDGDSGTFDQVFEVPKDKAGSGMVAVMSFADFSADPVYVKLG</sequence>
<proteinExistence type="predicted"/>
<keyword evidence="1" id="KW-0732">Signal</keyword>
<keyword evidence="5" id="KW-1185">Reference proteome</keyword>
<protein>
    <submittedName>
        <fullName evidence="4">Proline-rich domain-containing protein</fullName>
    </submittedName>
</protein>
<dbReference type="RefSeq" id="WP_343903690.1">
    <property type="nucleotide sequence ID" value="NZ_BAAAIS010000002.1"/>
</dbReference>
<dbReference type="EMBL" id="JBHUFL010000002">
    <property type="protein sequence ID" value="MFD1834339.1"/>
    <property type="molecule type" value="Genomic_DNA"/>
</dbReference>
<evidence type="ECO:0000256" key="1">
    <source>
        <dbReference type="ARBA" id="ARBA00022729"/>
    </source>
</evidence>
<feature type="compositionally biased region" description="Low complexity" evidence="2">
    <location>
        <begin position="42"/>
        <end position="54"/>
    </location>
</feature>
<name>A0ABW4PVT7_9MICO</name>
<feature type="compositionally biased region" description="Pro residues" evidence="2">
    <location>
        <begin position="1"/>
        <end position="11"/>
    </location>
</feature>
<gene>
    <name evidence="4" type="ORF">ACFSDA_04535</name>
</gene>
<feature type="transmembrane region" description="Helical" evidence="3">
    <location>
        <begin position="120"/>
        <end position="145"/>
    </location>
</feature>
<evidence type="ECO:0000256" key="2">
    <source>
        <dbReference type="SAM" id="MobiDB-lite"/>
    </source>
</evidence>
<evidence type="ECO:0000313" key="5">
    <source>
        <dbReference type="Proteomes" id="UP001597280"/>
    </source>
</evidence>
<organism evidence="4 5">
    <name type="scientific">Brachybacterium rhamnosum</name>
    <dbReference type="NCBI Taxonomy" id="173361"/>
    <lineage>
        <taxon>Bacteria</taxon>
        <taxon>Bacillati</taxon>
        <taxon>Actinomycetota</taxon>
        <taxon>Actinomycetes</taxon>
        <taxon>Micrococcales</taxon>
        <taxon>Dermabacteraceae</taxon>
        <taxon>Brachybacterium</taxon>
    </lineage>
</organism>
<dbReference type="Gene3D" id="2.60.40.1240">
    <property type="match status" value="1"/>
</dbReference>
<reference evidence="5" key="1">
    <citation type="journal article" date="2019" name="Int. J. Syst. Evol. Microbiol.">
        <title>The Global Catalogue of Microorganisms (GCM) 10K type strain sequencing project: providing services to taxonomists for standard genome sequencing and annotation.</title>
        <authorList>
            <consortium name="The Broad Institute Genomics Platform"/>
            <consortium name="The Broad Institute Genome Sequencing Center for Infectious Disease"/>
            <person name="Wu L."/>
            <person name="Ma J."/>
        </authorList>
    </citation>
    <scope>NUCLEOTIDE SEQUENCE [LARGE SCALE GENOMIC DNA]</scope>
    <source>
        <strain evidence="5">JCM 11650</strain>
    </source>
</reference>
<comment type="caution">
    <text evidence="4">The sequence shown here is derived from an EMBL/GenBank/DDBJ whole genome shotgun (WGS) entry which is preliminary data.</text>
</comment>
<feature type="region of interest" description="Disordered" evidence="2">
    <location>
        <begin position="1"/>
        <end position="112"/>
    </location>
</feature>
<evidence type="ECO:0000256" key="3">
    <source>
        <dbReference type="SAM" id="Phobius"/>
    </source>
</evidence>
<feature type="compositionally biased region" description="Polar residues" evidence="2">
    <location>
        <begin position="63"/>
        <end position="83"/>
    </location>
</feature>
<feature type="compositionally biased region" description="Low complexity" evidence="2">
    <location>
        <begin position="157"/>
        <end position="178"/>
    </location>
</feature>
<keyword evidence="3" id="KW-0472">Membrane</keyword>
<dbReference type="Proteomes" id="UP001597280">
    <property type="component" value="Unassembled WGS sequence"/>
</dbReference>
<keyword evidence="3" id="KW-1133">Transmembrane helix</keyword>
<evidence type="ECO:0000313" key="4">
    <source>
        <dbReference type="EMBL" id="MFD1834339.1"/>
    </source>
</evidence>
<accession>A0ABW4PVT7</accession>